<sequence length="431" mass="47847">MRGVDVLRARVVSSRSQRYVDEAISAYGAGAYRAAILSLWIAVTSDLIDKIRLLAEQGEPAAVASAKELDTAIASADKVALQRFENGLLDVARDRLHFIGAREYDELSRLKVDRNLCAHPAYVGGDDELFSPGPELVRAHLAAAVDGLLAHGPVTGRKAIDRFIREIEEPSFPRADDKLREYLKDSYLDRGSPTLRTNLMKVVCKTTLSADFEEAIRWRATRTAMAMFDLAPTELENAARQILNDRQDGLDDRGLKRLVSGLCYLPFTWDALRAGARNRIEQLLREMSITDMLDTYELFGPLPAAPVDGMVIDRLADAATEVGNRRRPVDLHRPERRLLPKLEELLAEERSYMFAAGVLTWINAISELVSADDLGRILEIATGNTQVYTSVLANQQLTVLREVTAALPGADVHWQAYDARIEALFPSHPAT</sequence>
<comment type="caution">
    <text evidence="1">The sequence shown here is derived from an EMBL/GenBank/DDBJ whole genome shotgun (WGS) entry which is preliminary data.</text>
</comment>
<name>A0ABP8DML2_9ACTN</name>
<accession>A0ABP8DML2</accession>
<organism evidence="1 2">
    <name type="scientific">Dactylosporangium darangshiense</name>
    <dbReference type="NCBI Taxonomy" id="579108"/>
    <lineage>
        <taxon>Bacteria</taxon>
        <taxon>Bacillati</taxon>
        <taxon>Actinomycetota</taxon>
        <taxon>Actinomycetes</taxon>
        <taxon>Micromonosporales</taxon>
        <taxon>Micromonosporaceae</taxon>
        <taxon>Dactylosporangium</taxon>
    </lineage>
</organism>
<dbReference type="RefSeq" id="WP_345136677.1">
    <property type="nucleotide sequence ID" value="NZ_BAABAT010000037.1"/>
</dbReference>
<evidence type="ECO:0000313" key="1">
    <source>
        <dbReference type="EMBL" id="GAA4259782.1"/>
    </source>
</evidence>
<gene>
    <name evidence="1" type="ORF">GCM10022255_085780</name>
</gene>
<proteinExistence type="predicted"/>
<evidence type="ECO:0000313" key="2">
    <source>
        <dbReference type="Proteomes" id="UP001500620"/>
    </source>
</evidence>
<protein>
    <submittedName>
        <fullName evidence="1">Uncharacterized protein</fullName>
    </submittedName>
</protein>
<keyword evidence="2" id="KW-1185">Reference proteome</keyword>
<dbReference type="EMBL" id="BAABAT010000037">
    <property type="protein sequence ID" value="GAA4259782.1"/>
    <property type="molecule type" value="Genomic_DNA"/>
</dbReference>
<reference evidence="2" key="1">
    <citation type="journal article" date="2019" name="Int. J. Syst. Evol. Microbiol.">
        <title>The Global Catalogue of Microorganisms (GCM) 10K type strain sequencing project: providing services to taxonomists for standard genome sequencing and annotation.</title>
        <authorList>
            <consortium name="The Broad Institute Genomics Platform"/>
            <consortium name="The Broad Institute Genome Sequencing Center for Infectious Disease"/>
            <person name="Wu L."/>
            <person name="Ma J."/>
        </authorList>
    </citation>
    <scope>NUCLEOTIDE SEQUENCE [LARGE SCALE GENOMIC DNA]</scope>
    <source>
        <strain evidence="2">JCM 17441</strain>
    </source>
</reference>
<dbReference type="Proteomes" id="UP001500620">
    <property type="component" value="Unassembled WGS sequence"/>
</dbReference>